<dbReference type="GO" id="GO:0002939">
    <property type="term" value="P:tRNA N1-guanine methylation"/>
    <property type="evidence" value="ECO:0007669"/>
    <property type="project" value="TreeGrafter"/>
</dbReference>
<proteinExistence type="inferred from homology"/>
<evidence type="ECO:0000256" key="3">
    <source>
        <dbReference type="ARBA" id="ARBA00007630"/>
    </source>
</evidence>
<reference evidence="18" key="1">
    <citation type="submission" date="2016-10" db="EMBL/GenBank/DDBJ databases">
        <authorList>
            <person name="Varghese N."/>
            <person name="Submissions S."/>
        </authorList>
    </citation>
    <scope>NUCLEOTIDE SEQUENCE [LARGE SCALE GENOMIC DNA]</scope>
    <source>
        <strain evidence="18">KPR-1</strain>
    </source>
</reference>
<dbReference type="SUPFAM" id="SSF75217">
    <property type="entry name" value="alpha/beta knot"/>
    <property type="match status" value="1"/>
</dbReference>
<dbReference type="Gene3D" id="3.40.1280.10">
    <property type="match status" value="1"/>
</dbReference>
<evidence type="ECO:0000256" key="7">
    <source>
        <dbReference type="ARBA" id="ARBA00022490"/>
    </source>
</evidence>
<evidence type="ECO:0000256" key="1">
    <source>
        <dbReference type="ARBA" id="ARBA00002634"/>
    </source>
</evidence>
<dbReference type="OrthoDB" id="9807416at2"/>
<protein>
    <recommendedName>
        <fullName evidence="6 15">tRNA (guanine-N(1)-)-methyltransferase</fullName>
        <ecNumber evidence="5 15">2.1.1.228</ecNumber>
    </recommendedName>
    <alternativeName>
        <fullName evidence="12 15">M1G-methyltransferase</fullName>
    </alternativeName>
    <alternativeName>
        <fullName evidence="13 15">tRNA [GM37] methyltransferase</fullName>
    </alternativeName>
</protein>
<dbReference type="Pfam" id="PF00583">
    <property type="entry name" value="Acetyltransf_1"/>
    <property type="match status" value="1"/>
</dbReference>
<dbReference type="CDD" id="cd18080">
    <property type="entry name" value="TrmD-like"/>
    <property type="match status" value="1"/>
</dbReference>
<dbReference type="Gene3D" id="3.40.630.30">
    <property type="match status" value="1"/>
</dbReference>
<dbReference type="PANTHER" id="PTHR46417">
    <property type="entry name" value="TRNA (GUANINE-N(1)-)-METHYLTRANSFERASE"/>
    <property type="match status" value="1"/>
</dbReference>
<evidence type="ECO:0000256" key="12">
    <source>
        <dbReference type="ARBA" id="ARBA00029736"/>
    </source>
</evidence>
<dbReference type="GO" id="GO:0005829">
    <property type="term" value="C:cytosol"/>
    <property type="evidence" value="ECO:0007669"/>
    <property type="project" value="TreeGrafter"/>
</dbReference>
<sequence length="445" mass="48978">MKIDVVTIFPDYLAALDLSLIGKARQRGLIELAVHDLRGWTSDKHRTVDDTPAGGGAGMVMRPDVWGQALDEVLTDDAVLLVPTPAGEVFDQRLAEDLARENHLVFACGRYEGIDARVAQSYGQRVRVVEFSIGDYVLNGGEVAALVAIEAIGRLAPGVVGNPESLVEESHGAAGLLEYPVYTRPVSWRGEDIPEVLLSGDHAKIRQWRRAQALLRTAQRRPDMLIERDEPLSMADRLTLVRAGFFVLGGEVLPCEIREATTADAVAVAELARRTFPDACPPELGPQAIAEFIETYLTPEKFARYLADPQRRIWLASAGGQLHAYCMVIFGLRPEDEEGAREVRHRLPKGRLAEVSKFYVDRAARGTGLARALMDRVMRDVASASPTVRGLWLGTNRSNVRAITFYERCGWKVTGSRTFDVGGEPQDDVIITVPKLAKYARPVAD</sequence>
<dbReference type="HAMAP" id="MF_00605">
    <property type="entry name" value="TrmD"/>
    <property type="match status" value="1"/>
</dbReference>
<evidence type="ECO:0000259" key="16">
    <source>
        <dbReference type="PROSITE" id="PS51186"/>
    </source>
</evidence>
<feature type="binding site" evidence="15">
    <location>
        <begin position="133"/>
        <end position="138"/>
    </location>
    <ligand>
        <name>S-adenosyl-L-methionine</name>
        <dbReference type="ChEBI" id="CHEBI:59789"/>
    </ligand>
</feature>
<keyword evidence="18" id="KW-1185">Reference proteome</keyword>
<dbReference type="Gene3D" id="1.10.1270.20">
    <property type="entry name" value="tRNA(m1g37)methyltransferase, domain 2"/>
    <property type="match status" value="1"/>
</dbReference>
<evidence type="ECO:0000313" key="17">
    <source>
        <dbReference type="EMBL" id="SEA64958.1"/>
    </source>
</evidence>
<evidence type="ECO:0000256" key="8">
    <source>
        <dbReference type="ARBA" id="ARBA00022603"/>
    </source>
</evidence>
<dbReference type="EMBL" id="FNQV01000014">
    <property type="protein sequence ID" value="SEA64958.1"/>
    <property type="molecule type" value="Genomic_DNA"/>
</dbReference>
<dbReference type="GO" id="GO:0052906">
    <property type="term" value="F:tRNA (guanine(37)-N1)-methyltransferase activity"/>
    <property type="evidence" value="ECO:0007669"/>
    <property type="project" value="UniProtKB-UniRule"/>
</dbReference>
<name>A0A1H4CX74_9ACTO</name>
<comment type="catalytic activity">
    <reaction evidence="14 15">
        <text>guanosine(37) in tRNA + S-adenosyl-L-methionine = N(1)-methylguanosine(37) in tRNA + S-adenosyl-L-homocysteine + H(+)</text>
        <dbReference type="Rhea" id="RHEA:36899"/>
        <dbReference type="Rhea" id="RHEA-COMP:10145"/>
        <dbReference type="Rhea" id="RHEA-COMP:10147"/>
        <dbReference type="ChEBI" id="CHEBI:15378"/>
        <dbReference type="ChEBI" id="CHEBI:57856"/>
        <dbReference type="ChEBI" id="CHEBI:59789"/>
        <dbReference type="ChEBI" id="CHEBI:73542"/>
        <dbReference type="ChEBI" id="CHEBI:74269"/>
        <dbReference type="EC" id="2.1.1.228"/>
    </reaction>
</comment>
<organism evidence="17 18">
    <name type="scientific">Bowdeniella nasicola</name>
    <dbReference type="NCBI Taxonomy" id="208480"/>
    <lineage>
        <taxon>Bacteria</taxon>
        <taxon>Bacillati</taxon>
        <taxon>Actinomycetota</taxon>
        <taxon>Actinomycetes</taxon>
        <taxon>Actinomycetales</taxon>
        <taxon>Actinomycetaceae</taxon>
        <taxon>Bowdeniella</taxon>
    </lineage>
</organism>
<keyword evidence="9 15" id="KW-0808">Transferase</keyword>
<keyword evidence="11 15" id="KW-0819">tRNA processing</keyword>
<evidence type="ECO:0000256" key="4">
    <source>
        <dbReference type="ARBA" id="ARBA00011738"/>
    </source>
</evidence>
<comment type="subunit">
    <text evidence="4 15">Homodimer.</text>
</comment>
<dbReference type="RefSeq" id="WP_092565620.1">
    <property type="nucleotide sequence ID" value="NZ_FNQV01000014.1"/>
</dbReference>
<dbReference type="InterPro" id="IPR000182">
    <property type="entry name" value="GNAT_dom"/>
</dbReference>
<evidence type="ECO:0000313" key="18">
    <source>
        <dbReference type="Proteomes" id="UP000199288"/>
    </source>
</evidence>
<evidence type="ECO:0000256" key="6">
    <source>
        <dbReference type="ARBA" id="ARBA00014679"/>
    </source>
</evidence>
<comment type="function">
    <text evidence="1 15">Specifically methylates guanosine-37 in various tRNAs.</text>
</comment>
<keyword evidence="8 15" id="KW-0489">Methyltransferase</keyword>
<dbReference type="AlphaFoldDB" id="A0A1H4CX74"/>
<dbReference type="Proteomes" id="UP000199288">
    <property type="component" value="Unassembled WGS sequence"/>
</dbReference>
<comment type="subcellular location">
    <subcellularLocation>
        <location evidence="2 15">Cytoplasm</location>
    </subcellularLocation>
</comment>
<dbReference type="EC" id="2.1.1.228" evidence="5 15"/>
<accession>A0A1H4CX74</accession>
<evidence type="ECO:0000256" key="14">
    <source>
        <dbReference type="ARBA" id="ARBA00047783"/>
    </source>
</evidence>
<evidence type="ECO:0000256" key="9">
    <source>
        <dbReference type="ARBA" id="ARBA00022679"/>
    </source>
</evidence>
<dbReference type="NCBIfam" id="TIGR00088">
    <property type="entry name" value="trmD"/>
    <property type="match status" value="1"/>
</dbReference>
<keyword evidence="10 15" id="KW-0949">S-adenosyl-L-methionine</keyword>
<dbReference type="SUPFAM" id="SSF55729">
    <property type="entry name" value="Acyl-CoA N-acyltransferases (Nat)"/>
    <property type="match status" value="1"/>
</dbReference>
<dbReference type="PROSITE" id="PS51186">
    <property type="entry name" value="GNAT"/>
    <property type="match status" value="1"/>
</dbReference>
<feature type="domain" description="N-acetyltransferase" evidence="16">
    <location>
        <begin position="255"/>
        <end position="436"/>
    </location>
</feature>
<dbReference type="InterPro" id="IPR016009">
    <property type="entry name" value="tRNA_MeTrfase_TRMD/TRM10"/>
</dbReference>
<dbReference type="PANTHER" id="PTHR46417:SF1">
    <property type="entry name" value="TRNA (GUANINE-N(1)-)-METHYLTRANSFERASE"/>
    <property type="match status" value="1"/>
</dbReference>
<dbReference type="Pfam" id="PF01746">
    <property type="entry name" value="tRNA_m1G_MT"/>
    <property type="match status" value="1"/>
</dbReference>
<dbReference type="NCBIfam" id="NF000648">
    <property type="entry name" value="PRK00026.1"/>
    <property type="match status" value="1"/>
</dbReference>
<feature type="binding site" evidence="15">
    <location>
        <position position="109"/>
    </location>
    <ligand>
        <name>S-adenosyl-L-methionine</name>
        <dbReference type="ChEBI" id="CHEBI:59789"/>
    </ligand>
</feature>
<dbReference type="InterPro" id="IPR023148">
    <property type="entry name" value="tRNA_m1G_MeTrfase_C_sf"/>
</dbReference>
<gene>
    <name evidence="15" type="primary">trmD</name>
    <name evidence="17" type="ORF">SAMN02910418_02077</name>
</gene>
<dbReference type="InterPro" id="IPR029028">
    <property type="entry name" value="Alpha/beta_knot_MTases"/>
</dbReference>
<dbReference type="InterPro" id="IPR029026">
    <property type="entry name" value="tRNA_m1G_MTases_N"/>
</dbReference>
<evidence type="ECO:0000256" key="13">
    <source>
        <dbReference type="ARBA" id="ARBA00033392"/>
    </source>
</evidence>
<comment type="similarity">
    <text evidence="3 15">Belongs to the RNA methyltransferase TrmD family.</text>
</comment>
<evidence type="ECO:0000256" key="2">
    <source>
        <dbReference type="ARBA" id="ARBA00004496"/>
    </source>
</evidence>
<evidence type="ECO:0000256" key="5">
    <source>
        <dbReference type="ARBA" id="ARBA00012807"/>
    </source>
</evidence>
<evidence type="ECO:0000256" key="15">
    <source>
        <dbReference type="HAMAP-Rule" id="MF_00605"/>
    </source>
</evidence>
<dbReference type="GO" id="GO:0016747">
    <property type="term" value="F:acyltransferase activity, transferring groups other than amino-acyl groups"/>
    <property type="evidence" value="ECO:0007669"/>
    <property type="project" value="InterPro"/>
</dbReference>
<keyword evidence="7 15" id="KW-0963">Cytoplasm</keyword>
<dbReference type="InterPro" id="IPR002649">
    <property type="entry name" value="tRNA_m1G_MeTrfase_TrmD"/>
</dbReference>
<dbReference type="InterPro" id="IPR016181">
    <property type="entry name" value="Acyl_CoA_acyltransferase"/>
</dbReference>
<evidence type="ECO:0000256" key="10">
    <source>
        <dbReference type="ARBA" id="ARBA00022691"/>
    </source>
</evidence>
<dbReference type="CDD" id="cd04301">
    <property type="entry name" value="NAT_SF"/>
    <property type="match status" value="1"/>
</dbReference>
<evidence type="ECO:0000256" key="11">
    <source>
        <dbReference type="ARBA" id="ARBA00022694"/>
    </source>
</evidence>